<dbReference type="AlphaFoldDB" id="A0A2R5GMZ8"/>
<feature type="compositionally biased region" description="Basic and acidic residues" evidence="5">
    <location>
        <begin position="162"/>
        <end position="175"/>
    </location>
</feature>
<accession>A0A2R5GMZ8</accession>
<dbReference type="GO" id="GO:0060090">
    <property type="term" value="F:molecular adaptor activity"/>
    <property type="evidence" value="ECO:0007669"/>
    <property type="project" value="TreeGrafter"/>
</dbReference>
<keyword evidence="8" id="KW-1185">Reference proteome</keyword>
<dbReference type="InParanoid" id="A0A2R5GMZ8"/>
<dbReference type="SMART" id="SM01000">
    <property type="entry name" value="Aha1_N"/>
    <property type="match status" value="1"/>
</dbReference>
<dbReference type="Proteomes" id="UP000241890">
    <property type="component" value="Unassembled WGS sequence"/>
</dbReference>
<comment type="caution">
    <text evidence="7">The sequence shown here is derived from an EMBL/GenBank/DDBJ whole genome shotgun (WGS) entry which is preliminary data.</text>
</comment>
<dbReference type="Gene3D" id="3.15.10.20">
    <property type="entry name" value="Activator of Hsp90 ATPase Aha1, N-terminal domain"/>
    <property type="match status" value="1"/>
</dbReference>
<comment type="similarity">
    <text evidence="1">Belongs to the AHA1 family.</text>
</comment>
<dbReference type="GO" id="GO:0001671">
    <property type="term" value="F:ATPase activator activity"/>
    <property type="evidence" value="ECO:0007669"/>
    <property type="project" value="InterPro"/>
</dbReference>
<dbReference type="GO" id="GO:0051087">
    <property type="term" value="F:protein-folding chaperone binding"/>
    <property type="evidence" value="ECO:0007669"/>
    <property type="project" value="InterPro"/>
</dbReference>
<feature type="region of interest" description="Disordered" evidence="5">
    <location>
        <begin position="139"/>
        <end position="175"/>
    </location>
</feature>
<dbReference type="GO" id="GO:0006620">
    <property type="term" value="P:post-translational protein targeting to endoplasmic reticulum membrane"/>
    <property type="evidence" value="ECO:0007669"/>
    <property type="project" value="TreeGrafter"/>
</dbReference>
<evidence type="ECO:0000256" key="2">
    <source>
        <dbReference type="ARBA" id="ARBA00022737"/>
    </source>
</evidence>
<evidence type="ECO:0000256" key="5">
    <source>
        <dbReference type="SAM" id="MobiDB-lite"/>
    </source>
</evidence>
<feature type="domain" description="Activator of Hsp90 ATPase AHSA1-like N-terminal" evidence="6">
    <location>
        <begin position="282"/>
        <end position="430"/>
    </location>
</feature>
<feature type="compositionally biased region" description="Basic and acidic residues" evidence="5">
    <location>
        <begin position="147"/>
        <end position="156"/>
    </location>
</feature>
<dbReference type="PANTHER" id="PTHR45831">
    <property type="entry name" value="LD24721P"/>
    <property type="match status" value="1"/>
</dbReference>
<dbReference type="GO" id="GO:0072380">
    <property type="term" value="C:TRC complex"/>
    <property type="evidence" value="ECO:0007669"/>
    <property type="project" value="TreeGrafter"/>
</dbReference>
<dbReference type="SMART" id="SM00028">
    <property type="entry name" value="TPR"/>
    <property type="match status" value="3"/>
</dbReference>
<dbReference type="Pfam" id="PF09229">
    <property type="entry name" value="Aha1_N"/>
    <property type="match status" value="1"/>
</dbReference>
<dbReference type="PROSITE" id="PS50005">
    <property type="entry name" value="TPR"/>
    <property type="match status" value="1"/>
</dbReference>
<dbReference type="InterPro" id="IPR047150">
    <property type="entry name" value="SGT"/>
</dbReference>
<organism evidence="7 8">
    <name type="scientific">Hondaea fermentalgiana</name>
    <dbReference type="NCBI Taxonomy" id="2315210"/>
    <lineage>
        <taxon>Eukaryota</taxon>
        <taxon>Sar</taxon>
        <taxon>Stramenopiles</taxon>
        <taxon>Bigyra</taxon>
        <taxon>Labyrinthulomycetes</taxon>
        <taxon>Thraustochytrida</taxon>
        <taxon>Thraustochytriidae</taxon>
        <taxon>Hondaea</taxon>
    </lineage>
</organism>
<dbReference type="InterPro" id="IPR011990">
    <property type="entry name" value="TPR-like_helical_dom_sf"/>
</dbReference>
<dbReference type="InterPro" id="IPR015310">
    <property type="entry name" value="AHSA1-like_N"/>
</dbReference>
<evidence type="ECO:0000256" key="3">
    <source>
        <dbReference type="ARBA" id="ARBA00022803"/>
    </source>
</evidence>
<feature type="region of interest" description="Disordered" evidence="5">
    <location>
        <begin position="192"/>
        <end position="212"/>
    </location>
</feature>
<gene>
    <name evidence="7" type="ORF">FCC1311_059022</name>
</gene>
<dbReference type="PANTHER" id="PTHR45831:SF2">
    <property type="entry name" value="LD24721P"/>
    <property type="match status" value="1"/>
</dbReference>
<dbReference type="InterPro" id="IPR019734">
    <property type="entry name" value="TPR_rpt"/>
</dbReference>
<dbReference type="SUPFAM" id="SSF48452">
    <property type="entry name" value="TPR-like"/>
    <property type="match status" value="1"/>
</dbReference>
<evidence type="ECO:0000313" key="8">
    <source>
        <dbReference type="Proteomes" id="UP000241890"/>
    </source>
</evidence>
<proteinExistence type="inferred from homology"/>
<dbReference type="EMBL" id="BEYU01000063">
    <property type="protein sequence ID" value="GBG29681.1"/>
    <property type="molecule type" value="Genomic_DNA"/>
</dbReference>
<sequence length="432" mass="47742">MGESGPNNGAAAFYASNQHNDVLNAAPDSDEARQRLVDELKRRGNAAFSAKSLPEADVLYSKAIEHDSKIPALFGNRAMARLMMGRFKDALEDAEAAIELDASWTKAWFRAGKAEVGLEKLDEAQKRFEKILELEPDNKAAQQEIKAMPERRQKLEQKKKREAAEAEQKAKERAELAKDKVVSKRIVEVSKDQASGAAAAKKKSSSSEKDGEIDLSLRGYRTLPDGRKTTFFNRELTEEEKEMLKDNKPKQVSEEAEAILAKEQELASKGASAWNHGGTFEERPMSKWAEPKLKEYLESLSCPVQLVDSDGDAESGTLKVTDLKNIDGDASITFTRGKKRHMFDYSLDVAWSVACLGKTVSGTIFLPDVSADEVSGDPSDGVVEAELRWSNREKAGANQAVISKTLMDTKSGLLAKVNEALNKWAVEFRKIQ</sequence>
<reference evidence="7 8" key="1">
    <citation type="submission" date="2017-12" db="EMBL/GenBank/DDBJ databases">
        <title>Sequencing, de novo assembly and annotation of complete genome of a new Thraustochytrid species, strain FCC1311.</title>
        <authorList>
            <person name="Sedici K."/>
            <person name="Godart F."/>
            <person name="Aiese Cigliano R."/>
            <person name="Sanseverino W."/>
            <person name="Barakat M."/>
            <person name="Ortet P."/>
            <person name="Marechal E."/>
            <person name="Cagnac O."/>
            <person name="Amato A."/>
        </authorList>
    </citation>
    <scope>NUCLEOTIDE SEQUENCE [LARGE SCALE GENOMIC DNA]</scope>
</reference>
<evidence type="ECO:0000256" key="1">
    <source>
        <dbReference type="ARBA" id="ARBA00006817"/>
    </source>
</evidence>
<protein>
    <submittedName>
        <fullName evidence="7">Small glutamine-rich tetratricopeptide repeat-containing protein</fullName>
    </submittedName>
</protein>
<dbReference type="GO" id="GO:0016020">
    <property type="term" value="C:membrane"/>
    <property type="evidence" value="ECO:0007669"/>
    <property type="project" value="TreeGrafter"/>
</dbReference>
<evidence type="ECO:0000259" key="6">
    <source>
        <dbReference type="SMART" id="SM01000"/>
    </source>
</evidence>
<dbReference type="InterPro" id="IPR036338">
    <property type="entry name" value="Aha1"/>
</dbReference>
<dbReference type="Gene3D" id="1.25.40.10">
    <property type="entry name" value="Tetratricopeptide repeat domain"/>
    <property type="match status" value="1"/>
</dbReference>
<keyword evidence="3 4" id="KW-0802">TPR repeat</keyword>
<name>A0A2R5GMZ8_9STRA</name>
<keyword evidence="2" id="KW-0677">Repeat</keyword>
<dbReference type="OrthoDB" id="567237at2759"/>
<evidence type="ECO:0000313" key="7">
    <source>
        <dbReference type="EMBL" id="GBG29681.1"/>
    </source>
</evidence>
<feature type="repeat" description="TPR" evidence="4">
    <location>
        <begin position="105"/>
        <end position="138"/>
    </location>
</feature>
<evidence type="ECO:0000256" key="4">
    <source>
        <dbReference type="PROSITE-ProRule" id="PRU00339"/>
    </source>
</evidence>
<dbReference type="SUPFAM" id="SSF103111">
    <property type="entry name" value="Activator of Hsp90 ATPase, Aha1"/>
    <property type="match status" value="1"/>
</dbReference>